<evidence type="ECO:0000259" key="2">
    <source>
        <dbReference type="PROSITE" id="PS50192"/>
    </source>
</evidence>
<keyword evidence="1" id="KW-1133">Transmembrane helix</keyword>
<feature type="domain" description="T-SNARE coiled-coil homology" evidence="2">
    <location>
        <begin position="138"/>
        <end position="200"/>
    </location>
</feature>
<keyword evidence="1" id="KW-0472">Membrane</keyword>
<keyword evidence="1" id="KW-0812">Transmembrane</keyword>
<dbReference type="InterPro" id="IPR000727">
    <property type="entry name" value="T_SNARE_dom"/>
</dbReference>
<sequence length="261" mass="29692">MDAEKWMASYKTTRELSEKLVDLVRQKTAAENEQVASQFRLKLRTQSKSLDPQIKVLNADLQKMRRNPVVYRLTRADIQERMKLMDILKKQQELIAVGINPTRQKPTHSQNTNPLFEYKETSTTQGANNMELMEIQREIMEVKHGAKLDQISQHMTDLKEIGVTIGDELDEGDEIIDTLDSNMTATTNRLKAAARRVEKTRKKVRIGWKMLCLNTCAFVLMLVLAVTVFIPNDGILNEHEASDVPAAATSLLQLMPSLNLD</sequence>
<proteinExistence type="predicted"/>
<protein>
    <submittedName>
        <fullName evidence="3">SNARE domain</fullName>
    </submittedName>
</protein>
<dbReference type="EMBL" id="JAHDYR010000006">
    <property type="protein sequence ID" value="KAG9396325.1"/>
    <property type="molecule type" value="Genomic_DNA"/>
</dbReference>
<evidence type="ECO:0000256" key="1">
    <source>
        <dbReference type="SAM" id="Phobius"/>
    </source>
</evidence>
<dbReference type="AlphaFoldDB" id="A0A8J6EB58"/>
<feature type="transmembrane region" description="Helical" evidence="1">
    <location>
        <begin position="211"/>
        <end position="230"/>
    </location>
</feature>
<organism evidence="3 4">
    <name type="scientific">Carpediemonas membranifera</name>
    <dbReference type="NCBI Taxonomy" id="201153"/>
    <lineage>
        <taxon>Eukaryota</taxon>
        <taxon>Metamonada</taxon>
        <taxon>Carpediemonas-like organisms</taxon>
        <taxon>Carpediemonas</taxon>
    </lineage>
</organism>
<accession>A0A8J6EB58</accession>
<name>A0A8J6EB58_9EUKA</name>
<comment type="caution">
    <text evidence="3">The sequence shown here is derived from an EMBL/GenBank/DDBJ whole genome shotgun (WGS) entry which is preliminary data.</text>
</comment>
<gene>
    <name evidence="3" type="ORF">J8273_2056</name>
</gene>
<dbReference type="SUPFAM" id="SSF58038">
    <property type="entry name" value="SNARE fusion complex"/>
    <property type="match status" value="1"/>
</dbReference>
<dbReference type="Proteomes" id="UP000717585">
    <property type="component" value="Unassembled WGS sequence"/>
</dbReference>
<keyword evidence="4" id="KW-1185">Reference proteome</keyword>
<dbReference type="Gene3D" id="1.20.5.110">
    <property type="match status" value="1"/>
</dbReference>
<evidence type="ECO:0000313" key="4">
    <source>
        <dbReference type="Proteomes" id="UP000717585"/>
    </source>
</evidence>
<evidence type="ECO:0000313" key="3">
    <source>
        <dbReference type="EMBL" id="KAG9396325.1"/>
    </source>
</evidence>
<dbReference type="PROSITE" id="PS50192">
    <property type="entry name" value="T_SNARE"/>
    <property type="match status" value="1"/>
</dbReference>
<dbReference type="SMART" id="SM00397">
    <property type="entry name" value="t_SNARE"/>
    <property type="match status" value="1"/>
</dbReference>
<reference evidence="3" key="1">
    <citation type="submission" date="2021-05" db="EMBL/GenBank/DDBJ databases">
        <title>A free-living protist that lacks canonical eukaryotic 1 DNA replication and segregation systems.</title>
        <authorList>
            <person name="Salas-Leiva D.E."/>
            <person name="Tromer E.C."/>
            <person name="Curtis B.A."/>
            <person name="Jerlstrom-Hultqvist J."/>
            <person name="Kolisko M."/>
            <person name="Yi Z."/>
            <person name="Salas-Leiva J.S."/>
            <person name="Gallot-Lavallee L."/>
            <person name="Kops G.J.P.L."/>
            <person name="Archibald J.M."/>
            <person name="Simpson A.G.B."/>
            <person name="Roger A.J."/>
        </authorList>
    </citation>
    <scope>NUCLEOTIDE SEQUENCE</scope>
    <source>
        <strain evidence="3">BICM</strain>
    </source>
</reference>
<dbReference type="CDD" id="cd15841">
    <property type="entry name" value="SNARE_Qc"/>
    <property type="match status" value="1"/>
</dbReference>